<reference evidence="2" key="1">
    <citation type="journal article" date="2018" name="PLoS Negl. Trop. Dis.">
        <title>Sialome diversity of ticks revealed by RNAseq of single tick salivary glands.</title>
        <authorList>
            <person name="Perner J."/>
            <person name="Kropackova S."/>
            <person name="Kopacek P."/>
            <person name="Ribeiro J.M."/>
        </authorList>
    </citation>
    <scope>NUCLEOTIDE SEQUENCE</scope>
    <source>
        <strain evidence="2">Siblings of single egg batch collected in Ceske Budejovice</strain>
        <tissue evidence="2">Salivary glands</tissue>
    </source>
</reference>
<protein>
    <submittedName>
        <fullName evidence="2">Putative tick transposon</fullName>
    </submittedName>
</protein>
<organism evidence="2">
    <name type="scientific">Ixodes ricinus</name>
    <name type="common">Common tick</name>
    <name type="synonym">Acarus ricinus</name>
    <dbReference type="NCBI Taxonomy" id="34613"/>
    <lineage>
        <taxon>Eukaryota</taxon>
        <taxon>Metazoa</taxon>
        <taxon>Ecdysozoa</taxon>
        <taxon>Arthropoda</taxon>
        <taxon>Chelicerata</taxon>
        <taxon>Arachnida</taxon>
        <taxon>Acari</taxon>
        <taxon>Parasitiformes</taxon>
        <taxon>Ixodida</taxon>
        <taxon>Ixodoidea</taxon>
        <taxon>Ixodidae</taxon>
        <taxon>Ixodinae</taxon>
        <taxon>Ixodes</taxon>
    </lineage>
</organism>
<accession>A0A147BIJ8</accession>
<name>A0A147BIJ8_IXORI</name>
<sequence length="150" mass="17217">FSAKTHKPECPLRVIISERETWQKSVGVYLQERLKLLVIDDPYLIHSSYDVISFFDQKSDQDLRAFSIDIKDLYYSLPQPHLLRCIEDCIDTYGITAFQNAAGLSQSNFLNLIDIYLKSTFATWDGHTYLQKRGVCIGSCIAPILSDLYL</sequence>
<feature type="non-terminal residue" evidence="2">
    <location>
        <position position="150"/>
    </location>
</feature>
<feature type="non-terminal residue" evidence="2">
    <location>
        <position position="1"/>
    </location>
</feature>
<evidence type="ECO:0000259" key="1">
    <source>
        <dbReference type="PROSITE" id="PS50878"/>
    </source>
</evidence>
<dbReference type="InterPro" id="IPR000477">
    <property type="entry name" value="RT_dom"/>
</dbReference>
<feature type="domain" description="Reverse transcriptase" evidence="1">
    <location>
        <begin position="1"/>
        <end position="150"/>
    </location>
</feature>
<dbReference type="EMBL" id="GEGO01004794">
    <property type="protein sequence ID" value="JAR90610.1"/>
    <property type="molecule type" value="Transcribed_RNA"/>
</dbReference>
<dbReference type="PANTHER" id="PTHR21301:SF10">
    <property type="entry name" value="REVERSE TRANSCRIPTASE DOMAIN-CONTAINING PROTEIN"/>
    <property type="match status" value="1"/>
</dbReference>
<dbReference type="PANTHER" id="PTHR21301">
    <property type="entry name" value="REVERSE TRANSCRIPTASE"/>
    <property type="match status" value="1"/>
</dbReference>
<evidence type="ECO:0000313" key="2">
    <source>
        <dbReference type="EMBL" id="JAR90610.1"/>
    </source>
</evidence>
<dbReference type="AlphaFoldDB" id="A0A147BIJ8"/>
<dbReference type="PROSITE" id="PS50878">
    <property type="entry name" value="RT_POL"/>
    <property type="match status" value="1"/>
</dbReference>
<proteinExistence type="predicted"/>